<dbReference type="PANTHER" id="PTHR23291:SF127">
    <property type="entry name" value="PROTEIN LIFEGUARD 1-LIKE"/>
    <property type="match status" value="1"/>
</dbReference>
<organism evidence="7 8">
    <name type="scientific">Potamilus streckersoni</name>
    <dbReference type="NCBI Taxonomy" id="2493646"/>
    <lineage>
        <taxon>Eukaryota</taxon>
        <taxon>Metazoa</taxon>
        <taxon>Spiralia</taxon>
        <taxon>Lophotrochozoa</taxon>
        <taxon>Mollusca</taxon>
        <taxon>Bivalvia</taxon>
        <taxon>Autobranchia</taxon>
        <taxon>Heteroconchia</taxon>
        <taxon>Palaeoheterodonta</taxon>
        <taxon>Unionida</taxon>
        <taxon>Unionoidea</taxon>
        <taxon>Unionidae</taxon>
        <taxon>Ambleminae</taxon>
        <taxon>Lampsilini</taxon>
        <taxon>Potamilus</taxon>
    </lineage>
</organism>
<dbReference type="CDD" id="cd10428">
    <property type="entry name" value="LFG_like"/>
    <property type="match status" value="1"/>
</dbReference>
<dbReference type="GO" id="GO:0005794">
    <property type="term" value="C:Golgi apparatus"/>
    <property type="evidence" value="ECO:0007669"/>
    <property type="project" value="TreeGrafter"/>
</dbReference>
<reference evidence="7" key="3">
    <citation type="submission" date="2023-05" db="EMBL/GenBank/DDBJ databases">
        <authorList>
            <person name="Smith C.H."/>
        </authorList>
    </citation>
    <scope>NUCLEOTIDE SEQUENCE</scope>
    <source>
        <strain evidence="7">CHS0354</strain>
        <tissue evidence="7">Mantle</tissue>
    </source>
</reference>
<feature type="transmembrane region" description="Helical" evidence="5">
    <location>
        <begin position="86"/>
        <end position="108"/>
    </location>
</feature>
<evidence type="ECO:0000256" key="3">
    <source>
        <dbReference type="ARBA" id="ARBA00022989"/>
    </source>
</evidence>
<comment type="subcellular location">
    <subcellularLocation>
        <location evidence="1">Membrane</location>
        <topology evidence="1">Multi-pass membrane protein</topology>
    </subcellularLocation>
</comment>
<reference evidence="7" key="2">
    <citation type="journal article" date="2021" name="Genome Biol. Evol.">
        <title>Developing a high-quality reference genome for a parasitic bivalve with doubly uniparental inheritance (Bivalvia: Unionida).</title>
        <authorList>
            <person name="Smith C.H."/>
        </authorList>
    </citation>
    <scope>NUCLEOTIDE SEQUENCE</scope>
    <source>
        <strain evidence="7">CHS0354</strain>
        <tissue evidence="7">Mantle</tissue>
    </source>
</reference>
<dbReference type="Proteomes" id="UP001195483">
    <property type="component" value="Unassembled WGS sequence"/>
</dbReference>
<feature type="transmembrane region" description="Helical" evidence="5">
    <location>
        <begin position="120"/>
        <end position="139"/>
    </location>
</feature>
<evidence type="ECO:0000256" key="5">
    <source>
        <dbReference type="RuleBase" id="RU004379"/>
    </source>
</evidence>
<keyword evidence="4 5" id="KW-0472">Membrane</keyword>
<sequence>MSYPNAPPPSYGQATAYPTKENEYNPSGTYPQPYASVQASYDQPPVAQPKVETGAYGNRVSDTPSLAFNAMSFSDKAIRRGFIRKVYLILTAQLLFTFGIIALFTFVYRIKHWLTKEGGAWFYYVSYGVFLVTYIILICIPSVRRKTPGNFIALGIFTIAFSYMVGTISSFYETNIVLVAAGVTAAVCLALTLFALQTKIDFTMCAGLLFALCMVLIFFGFSCMIVYLTVGYSRILDCVYGGIAALVFSLFLIYDTQMIVGGRKHELDPEEYVFGALQLYLDVVYLFLIILSLFGKSN</sequence>
<keyword evidence="8" id="KW-1185">Reference proteome</keyword>
<dbReference type="PANTHER" id="PTHR23291">
    <property type="entry name" value="BAX INHIBITOR-RELATED"/>
    <property type="match status" value="1"/>
</dbReference>
<dbReference type="GO" id="GO:2001234">
    <property type="term" value="P:negative regulation of apoptotic signaling pathway"/>
    <property type="evidence" value="ECO:0007669"/>
    <property type="project" value="TreeGrafter"/>
</dbReference>
<gene>
    <name evidence="7" type="ORF">CHS0354_031288</name>
</gene>
<protein>
    <submittedName>
        <fullName evidence="7">Uncharacterized protein</fullName>
    </submittedName>
</protein>
<feature type="transmembrane region" description="Helical" evidence="5">
    <location>
        <begin position="208"/>
        <end position="228"/>
    </location>
</feature>
<feature type="transmembrane region" description="Helical" evidence="5">
    <location>
        <begin position="272"/>
        <end position="294"/>
    </location>
</feature>
<evidence type="ECO:0000256" key="6">
    <source>
        <dbReference type="SAM" id="MobiDB-lite"/>
    </source>
</evidence>
<evidence type="ECO:0000313" key="8">
    <source>
        <dbReference type="Proteomes" id="UP001195483"/>
    </source>
</evidence>
<feature type="transmembrane region" description="Helical" evidence="5">
    <location>
        <begin position="178"/>
        <end position="196"/>
    </location>
</feature>
<dbReference type="AlphaFoldDB" id="A0AAE0TD91"/>
<dbReference type="GO" id="GO:0016020">
    <property type="term" value="C:membrane"/>
    <property type="evidence" value="ECO:0007669"/>
    <property type="project" value="UniProtKB-SubCell"/>
</dbReference>
<feature type="region of interest" description="Disordered" evidence="6">
    <location>
        <begin position="1"/>
        <end position="36"/>
    </location>
</feature>
<comment type="similarity">
    <text evidence="5">Belongs to the BI1 family.</text>
</comment>
<dbReference type="GO" id="GO:0005783">
    <property type="term" value="C:endoplasmic reticulum"/>
    <property type="evidence" value="ECO:0007669"/>
    <property type="project" value="TreeGrafter"/>
</dbReference>
<feature type="transmembrane region" description="Helical" evidence="5">
    <location>
        <begin position="240"/>
        <end position="260"/>
    </location>
</feature>
<feature type="compositionally biased region" description="Polar residues" evidence="6">
    <location>
        <begin position="24"/>
        <end position="36"/>
    </location>
</feature>
<feature type="compositionally biased region" description="Pro residues" evidence="6">
    <location>
        <begin position="1"/>
        <end position="10"/>
    </location>
</feature>
<feature type="transmembrane region" description="Helical" evidence="5">
    <location>
        <begin position="151"/>
        <end position="172"/>
    </location>
</feature>
<proteinExistence type="inferred from homology"/>
<reference evidence="7" key="1">
    <citation type="journal article" date="2021" name="Genome Biol. Evol.">
        <title>A High-Quality Reference Genome for a Parasitic Bivalve with Doubly Uniparental Inheritance (Bivalvia: Unionida).</title>
        <authorList>
            <person name="Smith C.H."/>
        </authorList>
    </citation>
    <scope>NUCLEOTIDE SEQUENCE</scope>
    <source>
        <strain evidence="7">CHS0354</strain>
    </source>
</reference>
<dbReference type="InterPro" id="IPR006214">
    <property type="entry name" value="Bax_inhibitor_1-related"/>
</dbReference>
<keyword evidence="2 5" id="KW-0812">Transmembrane</keyword>
<comment type="caution">
    <text evidence="7">The sequence shown here is derived from an EMBL/GenBank/DDBJ whole genome shotgun (WGS) entry which is preliminary data.</text>
</comment>
<keyword evidence="3 5" id="KW-1133">Transmembrane helix</keyword>
<evidence type="ECO:0000256" key="4">
    <source>
        <dbReference type="ARBA" id="ARBA00023136"/>
    </source>
</evidence>
<evidence type="ECO:0000313" key="7">
    <source>
        <dbReference type="EMBL" id="KAK3607789.1"/>
    </source>
</evidence>
<name>A0AAE0TD91_9BIVA</name>
<dbReference type="EMBL" id="JAEAOA010001875">
    <property type="protein sequence ID" value="KAK3607789.1"/>
    <property type="molecule type" value="Genomic_DNA"/>
</dbReference>
<dbReference type="Pfam" id="PF01027">
    <property type="entry name" value="Bax1-I"/>
    <property type="match status" value="1"/>
</dbReference>
<accession>A0AAE0TD91</accession>
<evidence type="ECO:0000256" key="2">
    <source>
        <dbReference type="ARBA" id="ARBA00022692"/>
    </source>
</evidence>
<evidence type="ECO:0000256" key="1">
    <source>
        <dbReference type="ARBA" id="ARBA00004141"/>
    </source>
</evidence>